<sequence length="164" mass="19162">MKNRYTWDEVEAVMLETIKDLNENTQFLKTKDFIQHGDVSVYEHCVMVMLKSCEIAFKLKADVDYEQMIKGALLHDYFLYDWHDNDPSHRLHGFSHPKKAYENAQRDTYISKVEGDIIRHHMFPLTAIPPHSKEAWIVCMADKICATKETLHVQDTVTSKFISA</sequence>
<evidence type="ECO:0000259" key="1">
    <source>
        <dbReference type="SMART" id="SM00471"/>
    </source>
</evidence>
<dbReference type="InterPro" id="IPR003607">
    <property type="entry name" value="HD/PDEase_dom"/>
</dbReference>
<dbReference type="AlphaFoldDB" id="A0A1H9P6H8"/>
<reference evidence="3" key="1">
    <citation type="submission" date="2016-10" db="EMBL/GenBank/DDBJ databases">
        <authorList>
            <person name="Varghese N."/>
            <person name="Submissions S."/>
        </authorList>
    </citation>
    <scope>NUCLEOTIDE SEQUENCE [LARGE SCALE GENOMIC DNA]</scope>
    <source>
        <strain evidence="3">S1b</strain>
    </source>
</reference>
<gene>
    <name evidence="2" type="ORF">SAMN02910429_00103</name>
</gene>
<dbReference type="Proteomes" id="UP000182471">
    <property type="component" value="Unassembled WGS sequence"/>
</dbReference>
<dbReference type="SMART" id="SM00471">
    <property type="entry name" value="HDc"/>
    <property type="match status" value="1"/>
</dbReference>
<accession>A0A1H9P6H8</accession>
<protein>
    <recommendedName>
        <fullName evidence="1">HD/PDEase domain-containing protein</fullName>
    </recommendedName>
</protein>
<dbReference type="Gene3D" id="1.10.3210.10">
    <property type="entry name" value="Hypothetical protein af1432"/>
    <property type="match status" value="1"/>
</dbReference>
<organism evidence="2 3">
    <name type="scientific">Lachnobacterium bovis</name>
    <dbReference type="NCBI Taxonomy" id="140626"/>
    <lineage>
        <taxon>Bacteria</taxon>
        <taxon>Bacillati</taxon>
        <taxon>Bacillota</taxon>
        <taxon>Clostridia</taxon>
        <taxon>Lachnospirales</taxon>
        <taxon>Lachnospiraceae</taxon>
        <taxon>Lachnobacterium</taxon>
    </lineage>
</organism>
<dbReference type="EMBL" id="FOGW01000004">
    <property type="protein sequence ID" value="SER43505.1"/>
    <property type="molecule type" value="Genomic_DNA"/>
</dbReference>
<dbReference type="SUPFAM" id="SSF109604">
    <property type="entry name" value="HD-domain/PDEase-like"/>
    <property type="match status" value="1"/>
</dbReference>
<feature type="domain" description="HD/PDEase" evidence="1">
    <location>
        <begin position="37"/>
        <end position="156"/>
    </location>
</feature>
<evidence type="ECO:0000313" key="3">
    <source>
        <dbReference type="Proteomes" id="UP000182471"/>
    </source>
</evidence>
<proteinExistence type="predicted"/>
<name>A0A1H9P6H8_9FIRM</name>
<dbReference type="RefSeq" id="WP_022749363.1">
    <property type="nucleotide sequence ID" value="NZ_FOGW01000004.1"/>
</dbReference>
<evidence type="ECO:0000313" key="2">
    <source>
        <dbReference type="EMBL" id="SER43505.1"/>
    </source>
</evidence>
<dbReference type="Pfam" id="PF01966">
    <property type="entry name" value="HD"/>
    <property type="match status" value="1"/>
</dbReference>
<dbReference type="CDD" id="cd00077">
    <property type="entry name" value="HDc"/>
    <property type="match status" value="1"/>
</dbReference>
<dbReference type="InterPro" id="IPR006674">
    <property type="entry name" value="HD_domain"/>
</dbReference>
<keyword evidence="3" id="KW-1185">Reference proteome</keyword>